<organism evidence="1 2">
    <name type="scientific">Pocillopora meandrina</name>
    <dbReference type="NCBI Taxonomy" id="46732"/>
    <lineage>
        <taxon>Eukaryota</taxon>
        <taxon>Metazoa</taxon>
        <taxon>Cnidaria</taxon>
        <taxon>Anthozoa</taxon>
        <taxon>Hexacorallia</taxon>
        <taxon>Scleractinia</taxon>
        <taxon>Astrocoeniina</taxon>
        <taxon>Pocilloporidae</taxon>
        <taxon>Pocillopora</taxon>
    </lineage>
</organism>
<reference evidence="1 2" key="1">
    <citation type="submission" date="2022-05" db="EMBL/GenBank/DDBJ databases">
        <authorList>
            <consortium name="Genoscope - CEA"/>
            <person name="William W."/>
        </authorList>
    </citation>
    <scope>NUCLEOTIDE SEQUENCE [LARGE SCALE GENOMIC DNA]</scope>
</reference>
<dbReference type="AlphaFoldDB" id="A0AAU9XL30"/>
<name>A0AAU9XL30_9CNID</name>
<dbReference type="Proteomes" id="UP001159428">
    <property type="component" value="Unassembled WGS sequence"/>
</dbReference>
<keyword evidence="2" id="KW-1185">Reference proteome</keyword>
<gene>
    <name evidence="1" type="ORF">PMEA_00024249</name>
</gene>
<evidence type="ECO:0000313" key="2">
    <source>
        <dbReference type="Proteomes" id="UP001159428"/>
    </source>
</evidence>
<proteinExistence type="predicted"/>
<sequence length="105" mass="11921">MVKDKNRMCEHFNKTARDLPSLLQSQRVYVQVHKSVQECTYKFTQCNQWISATVTKTPVASQPRSYSVETTEGAQLVKNRSFIRPAQEIAPIPAENMKRGDSSSS</sequence>
<accession>A0AAU9XL30</accession>
<evidence type="ECO:0000313" key="1">
    <source>
        <dbReference type="EMBL" id="CAH3149024.1"/>
    </source>
</evidence>
<comment type="caution">
    <text evidence="1">The sequence shown here is derived from an EMBL/GenBank/DDBJ whole genome shotgun (WGS) entry which is preliminary data.</text>
</comment>
<protein>
    <submittedName>
        <fullName evidence="1">Uncharacterized protein</fullName>
    </submittedName>
</protein>
<dbReference type="EMBL" id="CALNXJ010000045">
    <property type="protein sequence ID" value="CAH3149024.1"/>
    <property type="molecule type" value="Genomic_DNA"/>
</dbReference>